<accession>A0AAN6VW34</accession>
<reference evidence="1" key="1">
    <citation type="journal article" date="2023" name="Mol. Phylogenet. Evol.">
        <title>Genome-scale phylogeny and comparative genomics of the fungal order Sordariales.</title>
        <authorList>
            <person name="Hensen N."/>
            <person name="Bonometti L."/>
            <person name="Westerberg I."/>
            <person name="Brannstrom I.O."/>
            <person name="Guillou S."/>
            <person name="Cros-Aarteil S."/>
            <person name="Calhoun S."/>
            <person name="Haridas S."/>
            <person name="Kuo A."/>
            <person name="Mondo S."/>
            <person name="Pangilinan J."/>
            <person name="Riley R."/>
            <person name="LaButti K."/>
            <person name="Andreopoulos B."/>
            <person name="Lipzen A."/>
            <person name="Chen C."/>
            <person name="Yan M."/>
            <person name="Daum C."/>
            <person name="Ng V."/>
            <person name="Clum A."/>
            <person name="Steindorff A."/>
            <person name="Ohm R.A."/>
            <person name="Martin F."/>
            <person name="Silar P."/>
            <person name="Natvig D.O."/>
            <person name="Lalanne C."/>
            <person name="Gautier V."/>
            <person name="Ament-Velasquez S.L."/>
            <person name="Kruys A."/>
            <person name="Hutchinson M.I."/>
            <person name="Powell A.J."/>
            <person name="Barry K."/>
            <person name="Miller A.N."/>
            <person name="Grigoriev I.V."/>
            <person name="Debuchy R."/>
            <person name="Gladieux P."/>
            <person name="Hiltunen Thoren M."/>
            <person name="Johannesson H."/>
        </authorList>
    </citation>
    <scope>NUCLEOTIDE SEQUENCE</scope>
    <source>
        <strain evidence="1">CBS 892.96</strain>
    </source>
</reference>
<proteinExistence type="predicted"/>
<organism evidence="1 2">
    <name type="scientific">Triangularia setosa</name>
    <dbReference type="NCBI Taxonomy" id="2587417"/>
    <lineage>
        <taxon>Eukaryota</taxon>
        <taxon>Fungi</taxon>
        <taxon>Dikarya</taxon>
        <taxon>Ascomycota</taxon>
        <taxon>Pezizomycotina</taxon>
        <taxon>Sordariomycetes</taxon>
        <taxon>Sordariomycetidae</taxon>
        <taxon>Sordariales</taxon>
        <taxon>Podosporaceae</taxon>
        <taxon>Triangularia</taxon>
    </lineage>
</organism>
<comment type="caution">
    <text evidence="1">The sequence shown here is derived from an EMBL/GenBank/DDBJ whole genome shotgun (WGS) entry which is preliminary data.</text>
</comment>
<name>A0AAN6VW34_9PEZI</name>
<dbReference type="Proteomes" id="UP001302321">
    <property type="component" value="Unassembled WGS sequence"/>
</dbReference>
<evidence type="ECO:0008006" key="3">
    <source>
        <dbReference type="Google" id="ProtNLM"/>
    </source>
</evidence>
<evidence type="ECO:0000313" key="2">
    <source>
        <dbReference type="Proteomes" id="UP001302321"/>
    </source>
</evidence>
<dbReference type="AlphaFoldDB" id="A0AAN6VW34"/>
<feature type="non-terminal residue" evidence="1">
    <location>
        <position position="86"/>
    </location>
</feature>
<protein>
    <recommendedName>
        <fullName evidence="3">F-box domain-containing protein</fullName>
    </recommendedName>
</protein>
<evidence type="ECO:0000313" key="1">
    <source>
        <dbReference type="EMBL" id="KAK4170849.1"/>
    </source>
</evidence>
<gene>
    <name evidence="1" type="ORF">QBC36DRAFT_200581</name>
</gene>
<reference evidence="1" key="2">
    <citation type="submission" date="2023-05" db="EMBL/GenBank/DDBJ databases">
        <authorList>
            <consortium name="Lawrence Berkeley National Laboratory"/>
            <person name="Steindorff A."/>
            <person name="Hensen N."/>
            <person name="Bonometti L."/>
            <person name="Westerberg I."/>
            <person name="Brannstrom I.O."/>
            <person name="Guillou S."/>
            <person name="Cros-Aarteil S."/>
            <person name="Calhoun S."/>
            <person name="Haridas S."/>
            <person name="Kuo A."/>
            <person name="Mondo S."/>
            <person name="Pangilinan J."/>
            <person name="Riley R."/>
            <person name="Labutti K."/>
            <person name="Andreopoulos B."/>
            <person name="Lipzen A."/>
            <person name="Chen C."/>
            <person name="Yanf M."/>
            <person name="Daum C."/>
            <person name="Ng V."/>
            <person name="Clum A."/>
            <person name="Ohm R."/>
            <person name="Martin F."/>
            <person name="Silar P."/>
            <person name="Natvig D."/>
            <person name="Lalanne C."/>
            <person name="Gautier V."/>
            <person name="Ament-Velasquez S.L."/>
            <person name="Kruys A."/>
            <person name="Hutchinson M.I."/>
            <person name="Powell A.J."/>
            <person name="Barry K."/>
            <person name="Miller A.N."/>
            <person name="Grigoriev I.V."/>
            <person name="Debuchy R."/>
            <person name="Gladieux P."/>
            <person name="Thoren M.H."/>
            <person name="Johannesson H."/>
        </authorList>
    </citation>
    <scope>NUCLEOTIDE SEQUENCE</scope>
    <source>
        <strain evidence="1">CBS 892.96</strain>
    </source>
</reference>
<dbReference type="EMBL" id="MU866733">
    <property type="protein sequence ID" value="KAK4170849.1"/>
    <property type="molecule type" value="Genomic_DNA"/>
</dbReference>
<sequence>MALNLVKFPLEILLHICELLSHAHEPSLRCFVLASKYCYSIASCLLFRTITFNITTPSKLQAHVRECTRLLQRDGAFHHVRRLVLV</sequence>
<keyword evidence="2" id="KW-1185">Reference proteome</keyword>